<feature type="compositionally biased region" description="Basic residues" evidence="17">
    <location>
        <begin position="1094"/>
        <end position="1109"/>
    </location>
</feature>
<keyword evidence="20" id="KW-1185">Reference proteome</keyword>
<keyword evidence="14" id="KW-0687">Ribonucleoprotein</keyword>
<accession>T1IPH9</accession>
<dbReference type="SUPFAM" id="SSF50044">
    <property type="entry name" value="SH3-domain"/>
    <property type="match status" value="1"/>
</dbReference>
<keyword evidence="6" id="KW-0813">Transport</keyword>
<keyword evidence="15" id="KW-0407">Ion channel</keyword>
<keyword evidence="13" id="KW-0539">Nucleus</keyword>
<keyword evidence="11" id="KW-0851">Voltage-gated channel</keyword>
<evidence type="ECO:0000256" key="9">
    <source>
        <dbReference type="ARBA" id="ARBA00022568"/>
    </source>
</evidence>
<dbReference type="Gene3D" id="1.10.287.4070">
    <property type="match status" value="1"/>
</dbReference>
<comment type="similarity">
    <text evidence="2">Belongs to the NOP5/NOP56 family.</text>
</comment>
<dbReference type="InterPro" id="IPR008145">
    <property type="entry name" value="GK/Ca_channel_bsu"/>
</dbReference>
<feature type="compositionally biased region" description="Low complexity" evidence="17">
    <location>
        <begin position="565"/>
        <end position="576"/>
    </location>
</feature>
<dbReference type="FunFam" id="3.40.50.300:FF:000023">
    <property type="entry name" value="Voltage-dependent L-type calcium channel subunit beta-2"/>
    <property type="match status" value="1"/>
</dbReference>
<comment type="function">
    <text evidence="16">Required for pre-18S rRNA processing. May bind microtubules.</text>
</comment>
<dbReference type="GO" id="GO:0005891">
    <property type="term" value="C:voltage-gated calcium channel complex"/>
    <property type="evidence" value="ECO:0007669"/>
    <property type="project" value="InterPro"/>
</dbReference>
<dbReference type="Gene3D" id="2.30.30.40">
    <property type="entry name" value="SH3 Domains"/>
    <property type="match status" value="1"/>
</dbReference>
<reference evidence="19" key="2">
    <citation type="submission" date="2015-02" db="UniProtKB">
        <authorList>
            <consortium name="EnsemblMetazoa"/>
        </authorList>
    </citation>
    <scope>IDENTIFICATION</scope>
</reference>
<dbReference type="InterPro" id="IPR027417">
    <property type="entry name" value="P-loop_NTPase"/>
</dbReference>
<name>T1IPH9_STRMM</name>
<dbReference type="HOGENOM" id="CLU_261556_0_0_1"/>
<dbReference type="InterPro" id="IPR046937">
    <property type="entry name" value="CAB1-4_N_A-dom"/>
</dbReference>
<evidence type="ECO:0000256" key="17">
    <source>
        <dbReference type="SAM" id="MobiDB-lite"/>
    </source>
</evidence>
<feature type="compositionally biased region" description="Polar residues" evidence="17">
    <location>
        <begin position="797"/>
        <end position="807"/>
    </location>
</feature>
<dbReference type="PRINTS" id="PR01626">
    <property type="entry name" value="LCACHANNELB"/>
</dbReference>
<dbReference type="SUPFAM" id="SSF52540">
    <property type="entry name" value="P-loop containing nucleoside triphosphate hydrolases"/>
    <property type="match status" value="1"/>
</dbReference>
<evidence type="ECO:0000256" key="8">
    <source>
        <dbReference type="ARBA" id="ARBA00022553"/>
    </source>
</evidence>
<evidence type="ECO:0000256" key="7">
    <source>
        <dbReference type="ARBA" id="ARBA00022517"/>
    </source>
</evidence>
<evidence type="ECO:0000256" key="11">
    <source>
        <dbReference type="ARBA" id="ARBA00022882"/>
    </source>
</evidence>
<protein>
    <recommendedName>
        <fullName evidence="4">Nucleolar protein 58</fullName>
    </recommendedName>
</protein>
<sequence length="1300" mass="147781">MLHKMLVLFETAAGYAVFKLLNEKKLQKTENLYKEFETPADASKIIKMKHFEKFDDMTEALACTSAGIEGKMNKRLKKMLKKVVMKEPGEQLAVADAKLGNIIKDKLNISCVFNTQIAELMRCIRSQLDSLITGFPQKEMTAMALGLAHSLSRYKLKFSPDKVDTMIVQAVSLLQDLDKELNNYVMRCREWYGWHFPELGKVVTDSLTYAKTIKVLGMRENASSTDLSDVVTEDIASSIKEQAEISMGTEISEEDITNIILLCDQVIEMTHYRNQLFEYLKNRMLAIAPNLTIMVGELVGAKLIAHAGSLLNLAKHPASTVQILGAEKALFRAIKTKHATPKYGILYHSQLVGQAGAQLKGKIARMLAAKAAIACRVDALADETSTDLGLESRAKLEARLKSLEDGTMRRVSGTGKMRAKMEKYDNKSEIQQYSAAGDVSRKRKFVQEIDDDANNAPTKKIKSEFVGESTPASAKKKKKKQKLVEAVEEESPQETSTTTTPKKRKRKLNQRRKSQHETAGSRLKSARNAPWIEIVQRVTLKNSPYSRQYRCGGIVRNKHRHKQRQSNGSRSDSSNSFVRQKLKKKKKMEDKYEMYANVGPMDEKDEEEYPMAYRERYKYLGKEETTEMSALTPHATPGGRQRQSRALGESHTGTVRGSADSNYSQPSSDLSLDEEREALRRETERQALAQLEKARSKPVAFAVRTNVSYDGTLDDDSPVHGSAISFDLKDFWHIKEKYNNDWWIGRLVKEGCDVGFIPSPVKLENLRLQQQQAGANSKLHHSRNRLSSSNLGAISYDTGNKTASRGSTPPTPGETTGVEIETGVVENEDSDSLGNAKTENIPPYDVVPSMRPVVLLGPSLKGYEVTDMMQKALFDFLKHRFEGRIIITRVTADISLAKRSLLNNPTKRAIMERSNTRSSCLAEVQSEIERIFELARTLQLVVLDCDTINHPSQLAKTSLAPISVYLKIASSKVLQRLIKSRGKSQARNLSVQMVAAEKLLQCPPVTCVELISFVHDLTRYMEMFDVILDENQLEDACDHLAEYLEAYWRATHPPQRTPPPAIQRPIPSPHASPRVDQSASSGLLRAQSTPPGYQHRRSHSERRSRHHRDHSPDPRHIRDHSPDPRHIRDHSPDPRHIRDHSPDPRHLREPSPDPRHLRDASPDPRYHRDHSPDPRYHREHVDPRHYRDHSPDPRRQQHRDHSPDPAMLGDPYAEHQYYPQYDQRYLDPEYEPRDGMLYRDKEPRDSREYRRAHGVSPPAGQQQHQGREREMERYPVDPHDREYHSPHRSGKNPQRAVNVI</sequence>
<keyword evidence="7" id="KW-0690">Ribosome biogenesis</keyword>
<dbReference type="SUPFAM" id="SSF89124">
    <property type="entry name" value="Nop domain"/>
    <property type="match status" value="1"/>
</dbReference>
<evidence type="ECO:0000256" key="5">
    <source>
        <dbReference type="ARBA" id="ARBA00022443"/>
    </source>
</evidence>
<feature type="compositionally biased region" description="Pro residues" evidence="17">
    <location>
        <begin position="1055"/>
        <end position="1070"/>
    </location>
</feature>
<feature type="region of interest" description="Disordered" evidence="17">
    <location>
        <begin position="1051"/>
        <end position="1300"/>
    </location>
</feature>
<comment type="similarity">
    <text evidence="3">Belongs to the calcium channel beta subunit family.</text>
</comment>
<evidence type="ECO:0000313" key="19">
    <source>
        <dbReference type="EnsemblMetazoa" id="SMAR002931-PA"/>
    </source>
</evidence>
<dbReference type="PANTHER" id="PTHR11824">
    <property type="entry name" value="VOLTAGE-DEPENDENT CALCIUM CHANNEL BETA SUBUNIT"/>
    <property type="match status" value="1"/>
</dbReference>
<dbReference type="InterPro" id="IPR042239">
    <property type="entry name" value="Nop_C"/>
</dbReference>
<dbReference type="InterPro" id="IPR036028">
    <property type="entry name" value="SH3-like_dom_sf"/>
</dbReference>
<dbReference type="PROSITE" id="PS51358">
    <property type="entry name" value="NOP"/>
    <property type="match status" value="1"/>
</dbReference>
<feature type="compositionally biased region" description="Basic and acidic residues" evidence="17">
    <location>
        <begin position="1265"/>
        <end position="1285"/>
    </location>
</feature>
<dbReference type="Pfam" id="PF01798">
    <property type="entry name" value="Nop"/>
    <property type="match status" value="1"/>
</dbReference>
<dbReference type="eggNOG" id="KOG3812">
    <property type="taxonomic scope" value="Eukaryota"/>
</dbReference>
<evidence type="ECO:0000259" key="18">
    <source>
        <dbReference type="PROSITE" id="PS51358"/>
    </source>
</evidence>
<dbReference type="eggNOG" id="KOG2572">
    <property type="taxonomic scope" value="Eukaryota"/>
</dbReference>
<dbReference type="FunFam" id="1.10.287.4070:FF:000001">
    <property type="entry name" value="Probable Nucleolar protein 58"/>
    <property type="match status" value="1"/>
</dbReference>
<keyword evidence="8" id="KW-0597">Phosphoprotein</keyword>
<dbReference type="InterPro" id="IPR036070">
    <property type="entry name" value="Nop_dom_sf"/>
</dbReference>
<keyword evidence="9" id="KW-0109">Calcium transport</keyword>
<evidence type="ECO:0000256" key="3">
    <source>
        <dbReference type="ARBA" id="ARBA00010836"/>
    </source>
</evidence>
<feature type="region of interest" description="Disordered" evidence="17">
    <location>
        <begin position="550"/>
        <end position="588"/>
    </location>
</feature>
<dbReference type="GO" id="GO:0042254">
    <property type="term" value="P:ribosome biogenesis"/>
    <property type="evidence" value="ECO:0007669"/>
    <property type="project" value="UniProtKB-KW"/>
</dbReference>
<dbReference type="Pfam" id="PF08156">
    <property type="entry name" value="NOP5NT"/>
    <property type="match status" value="1"/>
</dbReference>
<dbReference type="Gene3D" id="3.40.50.300">
    <property type="entry name" value="P-loop containing nucleotide triphosphate hydrolases"/>
    <property type="match status" value="1"/>
</dbReference>
<dbReference type="FunFam" id="1.10.246.90:FF:000003">
    <property type="entry name" value="Nucleolar protein 58"/>
    <property type="match status" value="1"/>
</dbReference>
<reference evidence="20" key="1">
    <citation type="submission" date="2011-05" db="EMBL/GenBank/DDBJ databases">
        <authorList>
            <person name="Richards S.R."/>
            <person name="Qu J."/>
            <person name="Jiang H."/>
            <person name="Jhangiani S.N."/>
            <person name="Agravi P."/>
            <person name="Goodspeed R."/>
            <person name="Gross S."/>
            <person name="Mandapat C."/>
            <person name="Jackson L."/>
            <person name="Mathew T."/>
            <person name="Pu L."/>
            <person name="Thornton R."/>
            <person name="Saada N."/>
            <person name="Wilczek-Boney K.B."/>
            <person name="Lee S."/>
            <person name="Kovar C."/>
            <person name="Wu Y."/>
            <person name="Scherer S.E."/>
            <person name="Worley K.C."/>
            <person name="Muzny D.M."/>
            <person name="Gibbs R."/>
        </authorList>
    </citation>
    <scope>NUCLEOTIDE SEQUENCE</scope>
    <source>
        <strain evidence="20">Brora</strain>
    </source>
</reference>
<feature type="compositionally biased region" description="Polar residues" evidence="17">
    <location>
        <begin position="1075"/>
        <end position="1091"/>
    </location>
</feature>
<keyword evidence="12" id="KW-0406">Ion transport</keyword>
<feature type="compositionally biased region" description="Basic and acidic residues" evidence="17">
    <location>
        <begin position="1110"/>
        <end position="1203"/>
    </location>
</feature>
<dbReference type="GO" id="GO:0005245">
    <property type="term" value="F:voltage-gated calcium channel activity"/>
    <property type="evidence" value="ECO:0007669"/>
    <property type="project" value="InterPro"/>
</dbReference>
<evidence type="ECO:0000256" key="13">
    <source>
        <dbReference type="ARBA" id="ARBA00023242"/>
    </source>
</evidence>
<dbReference type="InterPro" id="IPR012976">
    <property type="entry name" value="NOSIC"/>
</dbReference>
<evidence type="ECO:0000256" key="12">
    <source>
        <dbReference type="ARBA" id="ARBA00023065"/>
    </source>
</evidence>
<keyword evidence="5" id="KW-0728">SH3 domain</keyword>
<dbReference type="SMART" id="SM00072">
    <property type="entry name" value="GuKc"/>
    <property type="match status" value="1"/>
</dbReference>
<dbReference type="EMBL" id="JH431262">
    <property type="status" value="NOT_ANNOTATED_CDS"/>
    <property type="molecule type" value="Genomic_DNA"/>
</dbReference>
<evidence type="ECO:0000256" key="2">
    <source>
        <dbReference type="ARBA" id="ARBA00009211"/>
    </source>
</evidence>
<dbReference type="Pfam" id="PF12052">
    <property type="entry name" value="VGCC_beta4Aa_N"/>
    <property type="match status" value="1"/>
</dbReference>
<feature type="compositionally biased region" description="Basic residues" evidence="17">
    <location>
        <begin position="501"/>
        <end position="514"/>
    </location>
</feature>
<feature type="region of interest" description="Disordered" evidence="17">
    <location>
        <begin position="464"/>
        <end position="524"/>
    </location>
</feature>
<dbReference type="Proteomes" id="UP000014500">
    <property type="component" value="Unassembled WGS sequence"/>
</dbReference>
<dbReference type="CDD" id="cd11863">
    <property type="entry name" value="SH3_CACNB"/>
    <property type="match status" value="1"/>
</dbReference>
<evidence type="ECO:0000256" key="14">
    <source>
        <dbReference type="ARBA" id="ARBA00023274"/>
    </source>
</evidence>
<feature type="compositionally biased region" description="Polar residues" evidence="17">
    <location>
        <begin position="651"/>
        <end position="666"/>
    </location>
</feature>
<dbReference type="STRING" id="126957.T1IPH9"/>
<keyword evidence="10" id="KW-0106">Calcium</keyword>
<dbReference type="InterPro" id="IPR012974">
    <property type="entry name" value="NOP58/56_N"/>
</dbReference>
<evidence type="ECO:0000256" key="16">
    <source>
        <dbReference type="ARBA" id="ARBA00024837"/>
    </source>
</evidence>
<dbReference type="EnsemblMetazoa" id="SMAR002931-RA">
    <property type="protein sequence ID" value="SMAR002931-PA"/>
    <property type="gene ID" value="SMAR002931"/>
</dbReference>
<feature type="compositionally biased region" description="Basic and acidic residues" evidence="17">
    <location>
        <begin position="1224"/>
        <end position="1251"/>
    </location>
</feature>
<dbReference type="InterPro" id="IPR000584">
    <property type="entry name" value="VDCC_L_bsu"/>
</dbReference>
<evidence type="ECO:0000256" key="10">
    <source>
        <dbReference type="ARBA" id="ARBA00022837"/>
    </source>
</evidence>
<dbReference type="SMART" id="SM00931">
    <property type="entry name" value="NOSIC"/>
    <property type="match status" value="1"/>
</dbReference>
<feature type="region of interest" description="Disordered" evidence="17">
    <location>
        <begin position="628"/>
        <end position="680"/>
    </location>
</feature>
<evidence type="ECO:0000256" key="4">
    <source>
        <dbReference type="ARBA" id="ARBA00020379"/>
    </source>
</evidence>
<dbReference type="Pfam" id="PF00625">
    <property type="entry name" value="Guanylate_kin"/>
    <property type="match status" value="1"/>
</dbReference>
<proteinExistence type="inferred from homology"/>
<dbReference type="Gene3D" id="1.10.246.90">
    <property type="entry name" value="Nop domain"/>
    <property type="match status" value="1"/>
</dbReference>
<feature type="domain" description="Nop" evidence="18">
    <location>
        <begin position="287"/>
        <end position="405"/>
    </location>
</feature>
<evidence type="ECO:0000313" key="20">
    <source>
        <dbReference type="Proteomes" id="UP000014500"/>
    </source>
</evidence>
<evidence type="ECO:0000256" key="6">
    <source>
        <dbReference type="ARBA" id="ARBA00022448"/>
    </source>
</evidence>
<comment type="subcellular location">
    <subcellularLocation>
        <location evidence="1">Nucleus</location>
        <location evidence="1">Nucleolus</location>
    </subcellularLocation>
</comment>
<evidence type="ECO:0000256" key="1">
    <source>
        <dbReference type="ARBA" id="ARBA00004604"/>
    </source>
</evidence>
<dbReference type="GO" id="GO:0032040">
    <property type="term" value="C:small-subunit processome"/>
    <property type="evidence" value="ECO:0007669"/>
    <property type="project" value="UniProtKB-ARBA"/>
</dbReference>
<feature type="region of interest" description="Disordered" evidence="17">
    <location>
        <begin position="797"/>
        <end position="819"/>
    </location>
</feature>
<dbReference type="InterPro" id="IPR002687">
    <property type="entry name" value="Nop_dom"/>
</dbReference>
<evidence type="ECO:0000256" key="15">
    <source>
        <dbReference type="ARBA" id="ARBA00023303"/>
    </source>
</evidence>
<organism evidence="19 20">
    <name type="scientific">Strigamia maritima</name>
    <name type="common">European centipede</name>
    <name type="synonym">Geophilus maritimus</name>
    <dbReference type="NCBI Taxonomy" id="126957"/>
    <lineage>
        <taxon>Eukaryota</taxon>
        <taxon>Metazoa</taxon>
        <taxon>Ecdysozoa</taxon>
        <taxon>Arthropoda</taxon>
        <taxon>Myriapoda</taxon>
        <taxon>Chilopoda</taxon>
        <taxon>Pleurostigmophora</taxon>
        <taxon>Geophilomorpha</taxon>
        <taxon>Linotaeniidae</taxon>
        <taxon>Strigamia</taxon>
    </lineage>
</organism>